<organism evidence="1 2">
    <name type="scientific">Chondromyces crocatus</name>
    <dbReference type="NCBI Taxonomy" id="52"/>
    <lineage>
        <taxon>Bacteria</taxon>
        <taxon>Pseudomonadati</taxon>
        <taxon>Myxococcota</taxon>
        <taxon>Polyangia</taxon>
        <taxon>Polyangiales</taxon>
        <taxon>Polyangiaceae</taxon>
        <taxon>Chondromyces</taxon>
    </lineage>
</organism>
<protein>
    <submittedName>
        <fullName evidence="1">Uncharacterized protein</fullName>
    </submittedName>
</protein>
<sequence>MQNRAHPIASLLTVIAIASTAGCYGGPEGSAEASDKVIAEVQLSATRRIVFVDTGDGRVGVAEIASMKEAPFVTSMLRYERATPLEIFLATAQIGEAAPEILMENHQQLALKQGREDLTPRHSSSLQVNVEALDWDRKGTTSCTLAGWEGPAGIWSNPLDSWDNQFHNVTSPWTNNTTYPRSQSITQSSTWNDNSGSYHSHGACLAGDTGADDKVTFTVRLGLSVQFTWDLEESPEDNYVIYNDYYDTGDTTESRITNAGNSSATFRHSAAAWVPIPG</sequence>
<accession>A0A0K1EMI9</accession>
<evidence type="ECO:0000313" key="1">
    <source>
        <dbReference type="EMBL" id="AKT42041.1"/>
    </source>
</evidence>
<dbReference type="STRING" id="52.CMC5_062640"/>
<dbReference type="OrthoDB" id="9830966at2"/>
<dbReference type="KEGG" id="ccro:CMC5_062640"/>
<keyword evidence="2" id="KW-1185">Reference proteome</keyword>
<evidence type="ECO:0000313" key="2">
    <source>
        <dbReference type="Proteomes" id="UP000067626"/>
    </source>
</evidence>
<dbReference type="EMBL" id="CP012159">
    <property type="protein sequence ID" value="AKT42041.1"/>
    <property type="molecule type" value="Genomic_DNA"/>
</dbReference>
<gene>
    <name evidence="1" type="ORF">CMC5_062640</name>
</gene>
<name>A0A0K1EMI9_CHOCO</name>
<proteinExistence type="predicted"/>
<reference evidence="1 2" key="1">
    <citation type="submission" date="2015-07" db="EMBL/GenBank/DDBJ databases">
        <title>Genome analysis of myxobacterium Chondromyces crocatus Cm c5 reveals a high potential for natural compound synthesis and the genetic basis for the loss of fruiting body formation.</title>
        <authorList>
            <person name="Zaburannyi N."/>
            <person name="Bunk B."/>
            <person name="Maier J."/>
            <person name="Overmann J."/>
            <person name="Mueller R."/>
        </authorList>
    </citation>
    <scope>NUCLEOTIDE SEQUENCE [LARGE SCALE GENOMIC DNA]</scope>
    <source>
        <strain evidence="1 2">Cm c5</strain>
    </source>
</reference>
<dbReference type="AlphaFoldDB" id="A0A0K1EMI9"/>
<dbReference type="Proteomes" id="UP000067626">
    <property type="component" value="Chromosome"/>
</dbReference>
<dbReference type="RefSeq" id="WP_050433725.1">
    <property type="nucleotide sequence ID" value="NZ_CP012159.1"/>
</dbReference>
<dbReference type="PROSITE" id="PS51257">
    <property type="entry name" value="PROKAR_LIPOPROTEIN"/>
    <property type="match status" value="1"/>
</dbReference>